<sequence length="625" mass="68805">MAVTLTGTTGLLVVASLLVTVLGNQVVEERASRIRRQTINVHQIPKTSFSCLDKSAGEYYADPETGCQVYHICVPGHYGKLSKMSFACPNGTIFSQSSRVCTPSDRVYCALAERFYENVMGTIDTDKDYYDSFRADAPVFNAITPAHERPEKRRRPVRPVETDYDEYDTTTAPPAPSPTPRRRTQQTSNSRRFQSSSRGARPQAPSRIPATTTTSTTTTTQRPPAPAFRPPAFRSPIARGPQAFTPPAAQPTTPPVVLQPVNAFSAAPPQPAVLPAVLPAAVPANPVSGGGTPPVGPPPLPLNALAATGAQPAPATPNAPGTFRLPQRPQLRRPGVPTTTTVAPVTSEYEYYDYEEEQPKSTRTRRAIPVKVVLPPGRQDGLPQTSFTCQDKLAGGVYADQETDCQLFHICVPIGKGKLLDYGLLCEEGTAFNQETGTCDERDTFSCLRNVHFAKTDKTKAYLANKKPWATAKSNKRVIRDVQAKQESSAEEAQEPEEFVVEEVPVELPLTSFTCQGKTVGGYYADVETGCRMFHICAQTDMRFLCTNGTVFDQRSLVCKNEDQVSCEDAPKYYVSGYNQFLELERYRPQEEAREQSRADSFESTKTKSKYPKKVGDFYKTRRVL</sequence>
<organism evidence="1 2">
    <name type="scientific">Ixodes persulcatus</name>
    <name type="common">Taiga tick</name>
    <dbReference type="NCBI Taxonomy" id="34615"/>
    <lineage>
        <taxon>Eukaryota</taxon>
        <taxon>Metazoa</taxon>
        <taxon>Ecdysozoa</taxon>
        <taxon>Arthropoda</taxon>
        <taxon>Chelicerata</taxon>
        <taxon>Arachnida</taxon>
        <taxon>Acari</taxon>
        <taxon>Parasitiformes</taxon>
        <taxon>Ixodida</taxon>
        <taxon>Ixodoidea</taxon>
        <taxon>Ixodidae</taxon>
        <taxon>Ixodinae</taxon>
        <taxon>Ixodes</taxon>
    </lineage>
</organism>
<reference evidence="1 2" key="1">
    <citation type="journal article" date="2020" name="Cell">
        <title>Large-Scale Comparative Analyses of Tick Genomes Elucidate Their Genetic Diversity and Vector Capacities.</title>
        <authorList>
            <consortium name="Tick Genome and Microbiome Consortium (TIGMIC)"/>
            <person name="Jia N."/>
            <person name="Wang J."/>
            <person name="Shi W."/>
            <person name="Du L."/>
            <person name="Sun Y."/>
            <person name="Zhan W."/>
            <person name="Jiang J.F."/>
            <person name="Wang Q."/>
            <person name="Zhang B."/>
            <person name="Ji P."/>
            <person name="Bell-Sakyi L."/>
            <person name="Cui X.M."/>
            <person name="Yuan T.T."/>
            <person name="Jiang B.G."/>
            <person name="Yang W.F."/>
            <person name="Lam T.T."/>
            <person name="Chang Q.C."/>
            <person name="Ding S.J."/>
            <person name="Wang X.J."/>
            <person name="Zhu J.G."/>
            <person name="Ruan X.D."/>
            <person name="Zhao L."/>
            <person name="Wei J.T."/>
            <person name="Ye R.Z."/>
            <person name="Que T.C."/>
            <person name="Du C.H."/>
            <person name="Zhou Y.H."/>
            <person name="Cheng J.X."/>
            <person name="Dai P.F."/>
            <person name="Guo W.B."/>
            <person name="Han X.H."/>
            <person name="Huang E.J."/>
            <person name="Li L.F."/>
            <person name="Wei W."/>
            <person name="Gao Y.C."/>
            <person name="Liu J.Z."/>
            <person name="Shao H.Z."/>
            <person name="Wang X."/>
            <person name="Wang C.C."/>
            <person name="Yang T.C."/>
            <person name="Huo Q.B."/>
            <person name="Li W."/>
            <person name="Chen H.Y."/>
            <person name="Chen S.E."/>
            <person name="Zhou L.G."/>
            <person name="Ni X.B."/>
            <person name="Tian J.H."/>
            <person name="Sheng Y."/>
            <person name="Liu T."/>
            <person name="Pan Y.S."/>
            <person name="Xia L.Y."/>
            <person name="Li J."/>
            <person name="Zhao F."/>
            <person name="Cao W.C."/>
        </authorList>
    </citation>
    <scope>NUCLEOTIDE SEQUENCE [LARGE SCALE GENOMIC DNA]</scope>
    <source>
        <strain evidence="1">Iper-2018</strain>
    </source>
</reference>
<accession>A0AC60PPE7</accession>
<dbReference type="EMBL" id="JABSTQ010010245">
    <property type="protein sequence ID" value="KAG0422343.1"/>
    <property type="molecule type" value="Genomic_DNA"/>
</dbReference>
<gene>
    <name evidence="1" type="ORF">HPB47_001826</name>
</gene>
<dbReference type="Proteomes" id="UP000805193">
    <property type="component" value="Unassembled WGS sequence"/>
</dbReference>
<proteinExistence type="predicted"/>
<protein>
    <submittedName>
        <fullName evidence="1">Uncharacterized protein</fullName>
    </submittedName>
</protein>
<name>A0AC60PPE7_IXOPE</name>
<evidence type="ECO:0000313" key="2">
    <source>
        <dbReference type="Proteomes" id="UP000805193"/>
    </source>
</evidence>
<evidence type="ECO:0000313" key="1">
    <source>
        <dbReference type="EMBL" id="KAG0422343.1"/>
    </source>
</evidence>
<keyword evidence="2" id="KW-1185">Reference proteome</keyword>
<comment type="caution">
    <text evidence="1">The sequence shown here is derived from an EMBL/GenBank/DDBJ whole genome shotgun (WGS) entry which is preliminary data.</text>
</comment>